<protein>
    <submittedName>
        <fullName evidence="2">Uncharacterized protein</fullName>
    </submittedName>
</protein>
<dbReference type="AlphaFoldDB" id="A0A8I1ISK0"/>
<evidence type="ECO:0000313" key="2">
    <source>
        <dbReference type="EMBL" id="MBM0633733.1"/>
    </source>
</evidence>
<proteinExistence type="predicted"/>
<keyword evidence="1" id="KW-1133">Transmembrane helix</keyword>
<organism evidence="2 3">
    <name type="scientific">Paenibacillus polymyxa</name>
    <name type="common">Bacillus polymyxa</name>
    <dbReference type="NCBI Taxonomy" id="1406"/>
    <lineage>
        <taxon>Bacteria</taxon>
        <taxon>Bacillati</taxon>
        <taxon>Bacillota</taxon>
        <taxon>Bacilli</taxon>
        <taxon>Bacillales</taxon>
        <taxon>Paenibacillaceae</taxon>
        <taxon>Paenibacillus</taxon>
    </lineage>
</organism>
<feature type="transmembrane region" description="Helical" evidence="1">
    <location>
        <begin position="57"/>
        <end position="77"/>
    </location>
</feature>
<comment type="caution">
    <text evidence="2">The sequence shown here is derived from an EMBL/GenBank/DDBJ whole genome shotgun (WGS) entry which is preliminary data.</text>
</comment>
<sequence length="87" mass="10179">MWSILLNHVLLIGFLAVLIQRIYKHRFHQQNGSNFLLCLWGILLNRYNSLFELTTLYTVYTVFFAVGALWFGGCWLVQLLEKGKDKA</sequence>
<accession>A0A8I1ISK0</accession>
<keyword evidence="1" id="KW-0812">Transmembrane</keyword>
<feature type="transmembrane region" description="Helical" evidence="1">
    <location>
        <begin position="6"/>
        <end position="23"/>
    </location>
</feature>
<evidence type="ECO:0000256" key="1">
    <source>
        <dbReference type="SAM" id="Phobius"/>
    </source>
</evidence>
<dbReference type="RefSeq" id="WP_029518340.1">
    <property type="nucleotide sequence ID" value="NZ_ALJV01000208.1"/>
</dbReference>
<dbReference type="EMBL" id="JAEHFQ010000005">
    <property type="protein sequence ID" value="MBM0633733.1"/>
    <property type="molecule type" value="Genomic_DNA"/>
</dbReference>
<keyword evidence="1" id="KW-0472">Membrane</keyword>
<name>A0A8I1ISK0_PAEPO</name>
<gene>
    <name evidence="2" type="ORF">JDW19_11375</name>
</gene>
<evidence type="ECO:0000313" key="3">
    <source>
        <dbReference type="Proteomes" id="UP000650605"/>
    </source>
</evidence>
<reference evidence="2" key="1">
    <citation type="submission" date="2020-12" db="EMBL/GenBank/DDBJ databases">
        <title>Paenibacillus polymyxa LMG 27872: a double-edged sword.</title>
        <authorList>
            <person name="Langendries S."/>
            <person name="Garcia Mendez S."/>
            <person name="Beirinckx S."/>
            <person name="Viaene T."/>
            <person name="Baeyen S."/>
            <person name="Goeminne G."/>
            <person name="Willems A."/>
            <person name="Debode J."/>
            <person name="Goormachtig S."/>
        </authorList>
    </citation>
    <scope>NUCLEOTIDE SEQUENCE</scope>
    <source>
        <strain evidence="2">LMG 27872</strain>
    </source>
</reference>
<dbReference type="Proteomes" id="UP000650605">
    <property type="component" value="Unassembled WGS sequence"/>
</dbReference>